<evidence type="ECO:0000313" key="4">
    <source>
        <dbReference type="Proteomes" id="UP000801492"/>
    </source>
</evidence>
<name>A0A8K0FXF1_IGNLU</name>
<dbReference type="InterPro" id="IPR011989">
    <property type="entry name" value="ARM-like"/>
</dbReference>
<reference evidence="3" key="1">
    <citation type="submission" date="2019-08" db="EMBL/GenBank/DDBJ databases">
        <title>The genome of the North American firefly Photinus pyralis.</title>
        <authorList>
            <consortium name="Photinus pyralis genome working group"/>
            <person name="Fallon T.R."/>
            <person name="Sander Lower S.E."/>
            <person name="Weng J.-K."/>
        </authorList>
    </citation>
    <scope>NUCLEOTIDE SEQUENCE</scope>
    <source>
        <strain evidence="3">TRF0915ILg1</strain>
        <tissue evidence="3">Whole body</tissue>
    </source>
</reference>
<dbReference type="EMBL" id="VTPC01091068">
    <property type="protein sequence ID" value="KAF2879837.1"/>
    <property type="molecule type" value="Genomic_DNA"/>
</dbReference>
<dbReference type="GO" id="GO:0005829">
    <property type="term" value="C:cytosol"/>
    <property type="evidence" value="ECO:0007669"/>
    <property type="project" value="TreeGrafter"/>
</dbReference>
<proteinExistence type="inferred from homology"/>
<comment type="caution">
    <text evidence="3">The sequence shown here is derived from an EMBL/GenBank/DDBJ whole genome shotgun (WGS) entry which is preliminary data.</text>
</comment>
<dbReference type="OrthoDB" id="10250600at2759"/>
<sequence length="503" mass="56931">MTVKMATREDWCSNQISKLQVEDQRISTLNEIKDHFAAIPQDEAIRTANNLELSQVFDCLNNSNTEQIELACEVLSLCMTNLSLGDSTNRYGTPLERALNHPYSSVKVMALKEIQRNITDENLIIDLSKRHTLVNSIIRCIGDGDLDVAKRASTVIFSIGATTYGIQQLLLINCLKTIHEVMAISEVVRLRINEVFINISKTSESSMQALQSAGLLSQMLQDIDNNDLLLKMNIIELLSQLVITKHGYVFLESQGIIKKIFSHFENEDPLSSMICEPGIIKFFGHMAYWKPSEMISKYPLALNKVFYNIQLDDLTLVGISLDTIGHIGEKNEGKYALESTGDKILVALKTISEKLASYPTEIRIRALNCLENLLRIDGFDSKVTNLIKKWYYTMGDNPMEWIYKFAQNPFSELRLAGLGILSAMSSHHWGQECFRNTPGFIEFLLDRRNETIKECKEVKYDIVKTLSTSSVFDHSTQLRLQAFVKEGPFYVQAVTEVAIEGED</sequence>
<dbReference type="InterPro" id="IPR019538">
    <property type="entry name" value="PSMD5"/>
</dbReference>
<dbReference type="Proteomes" id="UP000801492">
    <property type="component" value="Unassembled WGS sequence"/>
</dbReference>
<protein>
    <recommendedName>
        <fullName evidence="2">26S proteasome non-ATPase regulatory subunit 5</fullName>
    </recommendedName>
</protein>
<dbReference type="AlphaFoldDB" id="A0A8K0FXF1"/>
<dbReference type="InterPro" id="IPR016024">
    <property type="entry name" value="ARM-type_fold"/>
</dbReference>
<dbReference type="Gene3D" id="1.25.10.10">
    <property type="entry name" value="Leucine-rich Repeat Variant"/>
    <property type="match status" value="1"/>
</dbReference>
<keyword evidence="4" id="KW-1185">Reference proteome</keyword>
<gene>
    <name evidence="3" type="ORF">ILUMI_26364</name>
</gene>
<comment type="similarity">
    <text evidence="1">Belongs to the proteasome subunit S5B/HSM3 family.</text>
</comment>
<organism evidence="3 4">
    <name type="scientific">Ignelater luminosus</name>
    <name type="common">Cucubano</name>
    <name type="synonym">Pyrophorus luminosus</name>
    <dbReference type="NCBI Taxonomy" id="2038154"/>
    <lineage>
        <taxon>Eukaryota</taxon>
        <taxon>Metazoa</taxon>
        <taxon>Ecdysozoa</taxon>
        <taxon>Arthropoda</taxon>
        <taxon>Hexapoda</taxon>
        <taxon>Insecta</taxon>
        <taxon>Pterygota</taxon>
        <taxon>Neoptera</taxon>
        <taxon>Endopterygota</taxon>
        <taxon>Coleoptera</taxon>
        <taxon>Polyphaga</taxon>
        <taxon>Elateriformia</taxon>
        <taxon>Elateroidea</taxon>
        <taxon>Elateridae</taxon>
        <taxon>Agrypninae</taxon>
        <taxon>Pyrophorini</taxon>
        <taxon>Ignelater</taxon>
    </lineage>
</organism>
<dbReference type="PANTHER" id="PTHR13554:SF10">
    <property type="entry name" value="26S PROTEASOME NON-ATPASE REGULATORY SUBUNIT 5"/>
    <property type="match status" value="1"/>
</dbReference>
<evidence type="ECO:0000313" key="3">
    <source>
        <dbReference type="EMBL" id="KAF2879837.1"/>
    </source>
</evidence>
<accession>A0A8K0FXF1</accession>
<dbReference type="PANTHER" id="PTHR13554">
    <property type="entry name" value="26S PROTEASOME NON-ATPASE REGULATORY SUBUNIT 5-RELATED"/>
    <property type="match status" value="1"/>
</dbReference>
<dbReference type="Pfam" id="PF10508">
    <property type="entry name" value="Proteasom_PSMB"/>
    <property type="match status" value="1"/>
</dbReference>
<evidence type="ECO:0000256" key="1">
    <source>
        <dbReference type="ARBA" id="ARBA00006823"/>
    </source>
</evidence>
<evidence type="ECO:0000256" key="2">
    <source>
        <dbReference type="ARBA" id="ARBA00014933"/>
    </source>
</evidence>
<dbReference type="SUPFAM" id="SSF48371">
    <property type="entry name" value="ARM repeat"/>
    <property type="match status" value="1"/>
</dbReference>
<dbReference type="GO" id="GO:0043248">
    <property type="term" value="P:proteasome assembly"/>
    <property type="evidence" value="ECO:0007669"/>
    <property type="project" value="InterPro"/>
</dbReference>